<accession>A0A3N0YGA7</accession>
<feature type="region of interest" description="Disordered" evidence="1">
    <location>
        <begin position="1"/>
        <end position="23"/>
    </location>
</feature>
<proteinExistence type="predicted"/>
<comment type="caution">
    <text evidence="2">The sequence shown here is derived from an EMBL/GenBank/DDBJ whole genome shotgun (WGS) entry which is preliminary data.</text>
</comment>
<organism evidence="2 3">
    <name type="scientific">Anabarilius grahami</name>
    <name type="common">Kanglang fish</name>
    <name type="synonym">Barilius grahami</name>
    <dbReference type="NCBI Taxonomy" id="495550"/>
    <lineage>
        <taxon>Eukaryota</taxon>
        <taxon>Metazoa</taxon>
        <taxon>Chordata</taxon>
        <taxon>Craniata</taxon>
        <taxon>Vertebrata</taxon>
        <taxon>Euteleostomi</taxon>
        <taxon>Actinopterygii</taxon>
        <taxon>Neopterygii</taxon>
        <taxon>Teleostei</taxon>
        <taxon>Ostariophysi</taxon>
        <taxon>Cypriniformes</taxon>
        <taxon>Xenocyprididae</taxon>
        <taxon>Xenocypridinae</taxon>
        <taxon>Xenocypridinae incertae sedis</taxon>
        <taxon>Anabarilius</taxon>
    </lineage>
</organism>
<keyword evidence="3" id="KW-1185">Reference proteome</keyword>
<dbReference type="EMBL" id="RJVU01042598">
    <property type="protein sequence ID" value="ROL45282.1"/>
    <property type="molecule type" value="Genomic_DNA"/>
</dbReference>
<protein>
    <submittedName>
        <fullName evidence="2">Uncharacterized protein</fullName>
    </submittedName>
</protein>
<evidence type="ECO:0000313" key="3">
    <source>
        <dbReference type="Proteomes" id="UP000281406"/>
    </source>
</evidence>
<evidence type="ECO:0000256" key="1">
    <source>
        <dbReference type="SAM" id="MobiDB-lite"/>
    </source>
</evidence>
<dbReference type="AlphaFoldDB" id="A0A3N0YGA7"/>
<name>A0A3N0YGA7_ANAGA</name>
<gene>
    <name evidence="2" type="ORF">DPX16_17893</name>
</gene>
<reference evidence="2 3" key="1">
    <citation type="submission" date="2018-10" db="EMBL/GenBank/DDBJ databases">
        <title>Genome assembly for a Yunnan-Guizhou Plateau 3E fish, Anabarilius grahami (Regan), and its evolutionary and genetic applications.</title>
        <authorList>
            <person name="Jiang W."/>
        </authorList>
    </citation>
    <scope>NUCLEOTIDE SEQUENCE [LARGE SCALE GENOMIC DNA]</scope>
    <source>
        <strain evidence="2">AG-KIZ</strain>
        <tissue evidence="2">Muscle</tissue>
    </source>
</reference>
<evidence type="ECO:0000313" key="2">
    <source>
        <dbReference type="EMBL" id="ROL45282.1"/>
    </source>
</evidence>
<dbReference type="Proteomes" id="UP000281406">
    <property type="component" value="Unassembled WGS sequence"/>
</dbReference>
<sequence length="213" mass="24241">MTREVSAGVETRGSWEKESRRQGICDITPPIGGWAPWRPHAGAGRGAADITAGLETWAATAGLETWAAIAGQCPWAAIAGLEPWLALATPKPHPGVPHPQERMHGLEWARGRRSMELARRRLERLARRRLERRSMEMLARRRLERRRLERLARRRLERAWPLSSSSALWTQRKYVGPTGHRGTFHWRGMWRKTEADELARPPVFLGGLDKIST</sequence>
<feature type="compositionally biased region" description="Basic and acidic residues" evidence="1">
    <location>
        <begin position="13"/>
        <end position="23"/>
    </location>
</feature>